<dbReference type="HAMAP" id="MF_03153">
    <property type="entry name" value="U1_C"/>
    <property type="match status" value="1"/>
</dbReference>
<dbReference type="InterPro" id="IPR013085">
    <property type="entry name" value="U1-CZ_Znf_C2H2"/>
</dbReference>
<dbReference type="InterPro" id="IPR036236">
    <property type="entry name" value="Znf_C2H2_sf"/>
</dbReference>
<dbReference type="FunFam" id="3.30.160.60:FF:000059">
    <property type="entry name" value="U1 small nuclear ribonucleoprotein C"/>
    <property type="match status" value="1"/>
</dbReference>
<name>A0A7C8YBG4_OPUST</name>
<dbReference type="GO" id="GO:0030627">
    <property type="term" value="F:pre-mRNA 5'-splice site binding"/>
    <property type="evidence" value="ECO:0007669"/>
    <property type="project" value="InterPro"/>
</dbReference>
<keyword evidence="3 9" id="KW-0863">Zinc-finger</keyword>
<comment type="function">
    <text evidence="9">Component of the spliceosomal U1 snRNP, which is essential for recognition of the pre-mRNA 5' splice-site and the subsequent assembly of the spliceosome. U1-C is directly involved in initial 5' splice-site recognition for both constitutive and regulated alternative splicing. The interaction with the 5' splice-site seems to precede base-pairing between the pre-mRNA and the U1 snRNA. Stimulates commitment or early (E) complex formation by stabilizing the base pairing of the 5' end of the U1 snRNA and the 5' splice-site region.</text>
</comment>
<dbReference type="InterPro" id="IPR003604">
    <property type="entry name" value="Matrin/U1-like-C_Znf_C2H2"/>
</dbReference>
<evidence type="ECO:0000256" key="2">
    <source>
        <dbReference type="ARBA" id="ARBA00022723"/>
    </source>
</evidence>
<dbReference type="PROSITE" id="PS50171">
    <property type="entry name" value="ZF_MATRIN"/>
    <property type="match status" value="1"/>
</dbReference>
<dbReference type="GO" id="GO:0071004">
    <property type="term" value="C:U2-type prespliceosome"/>
    <property type="evidence" value="ECO:0007669"/>
    <property type="project" value="UniProtKB-UniRule"/>
</dbReference>
<comment type="similarity">
    <text evidence="9">Belongs to the U1 small nuclear ribonucleoprotein C family.</text>
</comment>
<evidence type="ECO:0000256" key="8">
    <source>
        <dbReference type="ARBA" id="ARBA00046357"/>
    </source>
</evidence>
<dbReference type="GO" id="GO:0000243">
    <property type="term" value="C:commitment complex"/>
    <property type="evidence" value="ECO:0007669"/>
    <property type="project" value="UniProtKB-UniRule"/>
</dbReference>
<comment type="subunit">
    <text evidence="8">Component of the U1 snRNP. The U1 snRNP is composed of the U1 snRNA and the 7 core Sm proteins SNRPB, SNRPD1, SNRPD2, SNRPD3, SNRPE, SNRPF and SNRPG that assemble in a heptameric protein ring on the Sm site of the small nuclear RNA to form the core snRNP, and at least 3 U1 snRNP-specific proteins SNRNP70/U1-70K, SNRPA/U1-A and SNRPC/U1-C. SNRPC/U1-C interacts with U1 snRNA and the 5' splice-site region of the pre-mRNA. Interacts (via N-terminus) with TIA1 (via C-terminus); thereby promoting spliceosomal U1 snRNP recruitment to 5' splice sites.</text>
</comment>
<dbReference type="EMBL" id="GISG01001813">
    <property type="protein sequence ID" value="MBA4614238.1"/>
    <property type="molecule type" value="Transcribed_RNA"/>
</dbReference>
<dbReference type="GO" id="GO:0008270">
    <property type="term" value="F:zinc ion binding"/>
    <property type="evidence" value="ECO:0007669"/>
    <property type="project" value="UniProtKB-UniRule"/>
</dbReference>
<accession>A0A7C8YBG4</accession>
<dbReference type="PANTHER" id="PTHR31148">
    <property type="entry name" value="U1 SMALL NUCLEAR RIBONUCLEOPROTEIN C"/>
    <property type="match status" value="1"/>
</dbReference>
<dbReference type="InterPro" id="IPR017340">
    <property type="entry name" value="U1_snRNP-C"/>
</dbReference>
<proteinExistence type="inferred from homology"/>
<evidence type="ECO:0000256" key="3">
    <source>
        <dbReference type="ARBA" id="ARBA00022771"/>
    </source>
</evidence>
<dbReference type="GO" id="GO:0000395">
    <property type="term" value="P:mRNA 5'-splice site recognition"/>
    <property type="evidence" value="ECO:0007669"/>
    <property type="project" value="UniProtKB-UniRule"/>
</dbReference>
<evidence type="ECO:0000256" key="10">
    <source>
        <dbReference type="SAM" id="MobiDB-lite"/>
    </source>
</evidence>
<sequence length="221" mass="22705">MPRYYCDYCDTYLTHDSPSVRKQHNAGYKHKANVRTYYQQFEEQQTQSLIDQRIKEHLSGQAAFGQIGAAYAAWRPGVRPPILPAPLPIPGAVPPGAPMGVRLPVLPRPVGLPVYGAAPVAAPIPGQPGAPAAPPAHSNGLPGPPPMNAPGSTPGATAPGSNGAPPTASQPMYQGNPGGGNFGGVNMAPASSFASAGGNPAYPATSAAENFNYAQAPNTNH</sequence>
<comment type="subunit">
    <text evidence="9">U1 snRNP is composed of the 7 core Sm proteins B/B', D1, D2, D3, E, F and G that assemble in a heptameric protein ring on the Sm site of the small nuclear RNA to form the core snRNP, and at least 3 U1 snRNP-specific proteins U1-70K, U1-A and U1-C. U1-C interacts with U1 snRNA and the 5' splice-site region of the pre-mRNA.</text>
</comment>
<keyword evidence="4 9" id="KW-0862">Zinc</keyword>
<evidence type="ECO:0000256" key="4">
    <source>
        <dbReference type="ARBA" id="ARBA00022833"/>
    </source>
</evidence>
<evidence type="ECO:0000256" key="5">
    <source>
        <dbReference type="ARBA" id="ARBA00022884"/>
    </source>
</evidence>
<organism evidence="12">
    <name type="scientific">Opuntia streptacantha</name>
    <name type="common">Prickly pear cactus</name>
    <name type="synonym">Opuntia cardona</name>
    <dbReference type="NCBI Taxonomy" id="393608"/>
    <lineage>
        <taxon>Eukaryota</taxon>
        <taxon>Viridiplantae</taxon>
        <taxon>Streptophyta</taxon>
        <taxon>Embryophyta</taxon>
        <taxon>Tracheophyta</taxon>
        <taxon>Spermatophyta</taxon>
        <taxon>Magnoliopsida</taxon>
        <taxon>eudicotyledons</taxon>
        <taxon>Gunneridae</taxon>
        <taxon>Pentapetalae</taxon>
        <taxon>Caryophyllales</taxon>
        <taxon>Cactineae</taxon>
        <taxon>Cactaceae</taxon>
        <taxon>Opuntioideae</taxon>
        <taxon>Opuntia</taxon>
    </lineage>
</organism>
<dbReference type="GO" id="GO:0000387">
    <property type="term" value="P:spliceosomal snRNP assembly"/>
    <property type="evidence" value="ECO:0007669"/>
    <property type="project" value="UniProtKB-UniRule"/>
</dbReference>
<evidence type="ECO:0000259" key="11">
    <source>
        <dbReference type="PROSITE" id="PS50171"/>
    </source>
</evidence>
<dbReference type="SUPFAM" id="SSF57667">
    <property type="entry name" value="beta-beta-alpha zinc fingers"/>
    <property type="match status" value="1"/>
</dbReference>
<dbReference type="Gene3D" id="3.30.160.60">
    <property type="entry name" value="Classic Zinc Finger"/>
    <property type="match status" value="1"/>
</dbReference>
<keyword evidence="7 9" id="KW-0687">Ribonucleoprotein</keyword>
<keyword evidence="5 9" id="KW-0694">RNA-binding</keyword>
<dbReference type="Pfam" id="PF06220">
    <property type="entry name" value="zf-U1"/>
    <property type="match status" value="1"/>
</dbReference>
<feature type="domain" description="Matrin-type" evidence="11">
    <location>
        <begin position="4"/>
        <end position="36"/>
    </location>
</feature>
<evidence type="ECO:0000256" key="6">
    <source>
        <dbReference type="ARBA" id="ARBA00023242"/>
    </source>
</evidence>
<dbReference type="PANTHER" id="PTHR31148:SF1">
    <property type="entry name" value="U1 SMALL NUCLEAR RIBONUCLEOPROTEIN C"/>
    <property type="match status" value="1"/>
</dbReference>
<dbReference type="GO" id="GO:0003729">
    <property type="term" value="F:mRNA binding"/>
    <property type="evidence" value="ECO:0007669"/>
    <property type="project" value="UniProtKB-UniRule"/>
</dbReference>
<comment type="subcellular location">
    <subcellularLocation>
        <location evidence="1 9">Nucleus</location>
    </subcellularLocation>
</comment>
<protein>
    <recommendedName>
        <fullName evidence="9">U1 small nuclear ribonucleoprotein C</fullName>
        <shortName evidence="9">U1 snRNP C</shortName>
        <shortName evidence="9">U1-C</shortName>
        <shortName evidence="9">U1C</shortName>
    </recommendedName>
</protein>
<reference evidence="12" key="1">
    <citation type="journal article" date="2013" name="J. Plant Res.">
        <title>Effect of fungi and light on seed germination of three Opuntia species from semiarid lands of central Mexico.</title>
        <authorList>
            <person name="Delgado-Sanchez P."/>
            <person name="Jimenez-Bremont J.F."/>
            <person name="Guerrero-Gonzalez Mde L."/>
            <person name="Flores J."/>
        </authorList>
    </citation>
    <scope>NUCLEOTIDE SEQUENCE</scope>
    <source>
        <tissue evidence="12">Cladode</tissue>
    </source>
</reference>
<keyword evidence="2 9" id="KW-0479">Metal-binding</keyword>
<evidence type="ECO:0000256" key="9">
    <source>
        <dbReference type="HAMAP-Rule" id="MF_03153"/>
    </source>
</evidence>
<evidence type="ECO:0000256" key="1">
    <source>
        <dbReference type="ARBA" id="ARBA00004123"/>
    </source>
</evidence>
<dbReference type="SMART" id="SM00451">
    <property type="entry name" value="ZnF_U1"/>
    <property type="match status" value="1"/>
</dbReference>
<dbReference type="InterPro" id="IPR000690">
    <property type="entry name" value="Matrin/U1-C_Znf_C2H2"/>
</dbReference>
<dbReference type="GO" id="GO:0005685">
    <property type="term" value="C:U1 snRNP"/>
    <property type="evidence" value="ECO:0007669"/>
    <property type="project" value="UniProtKB-UniRule"/>
</dbReference>
<dbReference type="AlphaFoldDB" id="A0A7C8YBG4"/>
<reference evidence="12" key="2">
    <citation type="submission" date="2020-07" db="EMBL/GenBank/DDBJ databases">
        <authorList>
            <person name="Vera ALvarez R."/>
            <person name="Arias-Moreno D.M."/>
            <person name="Jimenez-Jacinto V."/>
            <person name="Jimenez-Bremont J.F."/>
            <person name="Swaminathan K."/>
            <person name="Moose S.P."/>
            <person name="Guerrero-Gonzalez M.L."/>
            <person name="Marino-Ramirez L."/>
            <person name="Landsman D."/>
            <person name="Rodriguez-Kessler M."/>
            <person name="Delgado-Sanchez P."/>
        </authorList>
    </citation>
    <scope>NUCLEOTIDE SEQUENCE</scope>
    <source>
        <tissue evidence="12">Cladode</tissue>
    </source>
</reference>
<evidence type="ECO:0000313" key="12">
    <source>
        <dbReference type="EMBL" id="MBA4614238.1"/>
    </source>
</evidence>
<dbReference type="GO" id="GO:0030619">
    <property type="term" value="F:U1 snRNA binding"/>
    <property type="evidence" value="ECO:0007669"/>
    <property type="project" value="UniProtKB-UniRule"/>
</dbReference>
<keyword evidence="6 9" id="KW-0539">Nucleus</keyword>
<evidence type="ECO:0000256" key="7">
    <source>
        <dbReference type="ARBA" id="ARBA00023274"/>
    </source>
</evidence>
<feature type="region of interest" description="Disordered" evidence="10">
    <location>
        <begin position="126"/>
        <end position="205"/>
    </location>
</feature>